<dbReference type="Proteomes" id="UP000248975">
    <property type="component" value="Unassembled WGS sequence"/>
</dbReference>
<organism evidence="1 2">
    <name type="scientific">Cereibacter sphaeroides</name>
    <name type="common">Rhodobacter sphaeroides</name>
    <dbReference type="NCBI Taxonomy" id="1063"/>
    <lineage>
        <taxon>Bacteria</taxon>
        <taxon>Pseudomonadati</taxon>
        <taxon>Pseudomonadota</taxon>
        <taxon>Alphaproteobacteria</taxon>
        <taxon>Rhodobacterales</taxon>
        <taxon>Paracoccaceae</taxon>
        <taxon>Cereibacter</taxon>
    </lineage>
</organism>
<name>A0A2W5TTG7_CERSP</name>
<accession>A0A2W5TTG7</accession>
<comment type="caution">
    <text evidence="1">The sequence shown here is derived from an EMBL/GenBank/DDBJ whole genome shotgun (WGS) entry which is preliminary data.</text>
</comment>
<proteinExistence type="predicted"/>
<evidence type="ECO:0000313" key="1">
    <source>
        <dbReference type="EMBL" id="PZQ99257.1"/>
    </source>
</evidence>
<sequence length="75" mass="7564">MAIGAAVLSGCSPATVSHAPGAREVRVTGEAGSLGFDQGAQAKKIANAQCGPRGVRSSINDRYEAGTWVFVEGCA</sequence>
<reference evidence="1 2" key="1">
    <citation type="submission" date="2017-08" db="EMBL/GenBank/DDBJ databases">
        <title>Infants hospitalized years apart are colonized by the same room-sourced microbial strains.</title>
        <authorList>
            <person name="Brooks B."/>
            <person name="Olm M.R."/>
            <person name="Firek B.A."/>
            <person name="Baker R."/>
            <person name="Thomas B.C."/>
            <person name="Morowitz M.J."/>
            <person name="Banfield J.F."/>
        </authorList>
    </citation>
    <scope>NUCLEOTIDE SEQUENCE [LARGE SCALE GENOMIC DNA]</scope>
    <source>
        <strain evidence="1">S2_003_000_R2_11</strain>
    </source>
</reference>
<evidence type="ECO:0008006" key="3">
    <source>
        <dbReference type="Google" id="ProtNLM"/>
    </source>
</evidence>
<dbReference type="AlphaFoldDB" id="A0A2W5TTG7"/>
<dbReference type="EMBL" id="QFQS01000001">
    <property type="protein sequence ID" value="PZQ99257.1"/>
    <property type="molecule type" value="Genomic_DNA"/>
</dbReference>
<evidence type="ECO:0000313" key="2">
    <source>
        <dbReference type="Proteomes" id="UP000248975"/>
    </source>
</evidence>
<protein>
    <recommendedName>
        <fullName evidence="3">Lipoprotein</fullName>
    </recommendedName>
</protein>
<gene>
    <name evidence="1" type="ORF">DI533_00705</name>
</gene>